<dbReference type="PANTHER" id="PTHR11439:SF483">
    <property type="entry name" value="PEPTIDE SYNTHASE GLIP-LIKE, PUTATIVE (AFU_ORTHOLOGUE AFUA_3G12920)-RELATED"/>
    <property type="match status" value="1"/>
</dbReference>
<sequence>MTAAHVLNRISDTARRNKTPVEFFSGTQPSLEHVLVFKSTGYVHLDKSKKMKWDARSPRCIFLEYADGSKAYRSWDFDNKRPVKTRTLNEWTPARYHDVVLVYSGDKQTWFALEDDDDGFSAPTCASTPTATYMEIKKMGDDLICMEVDSSVVPAAKVPLEGGYSSGSRAVAGTTHLGETSLEIYPERELRCSRPNNTRAISSRQVPLLPAPTRDIEAPVQSRRSRLLINGDEADDTPLLANEPHVSSQDYDPLYQENARAIQKTEANAVRNPMVPGQDLTPDRSHEAYKNDRGYRELIGSLLYVTNATRPDSSAILSTLSQYLDLSCDVHWRAAVRILNYLKGTSTHAVRFCAGTSNQLSIEAMQTQIGERQVHEALNVWSNIATIRWAGIKSKWQTTVVLPSAEAEYMALALDTLEDIWLRYLLVEMGFEAEGSITIRLDNKSAISMATNLGHTPRTKHIDLRAQFVRDDVELGGIQLAPVPTEDQLADFLTKAIPTPVAVRSE</sequence>
<keyword evidence="2" id="KW-0418">Kinase</keyword>
<evidence type="ECO:0000313" key="3">
    <source>
        <dbReference type="Proteomes" id="UP000054928"/>
    </source>
</evidence>
<accession>A0A0P1B6L3</accession>
<dbReference type="CDD" id="cd09272">
    <property type="entry name" value="RNase_HI_RT_Ty1"/>
    <property type="match status" value="1"/>
</dbReference>
<keyword evidence="3" id="KW-1185">Reference proteome</keyword>
<name>A0A0P1B6L3_PLAHL</name>
<evidence type="ECO:0000259" key="1">
    <source>
        <dbReference type="Pfam" id="PF25597"/>
    </source>
</evidence>
<dbReference type="InterPro" id="IPR057670">
    <property type="entry name" value="SH3_retrovirus"/>
</dbReference>
<reference evidence="3" key="1">
    <citation type="submission" date="2014-09" db="EMBL/GenBank/DDBJ databases">
        <authorList>
            <person name="Sharma Rahul"/>
            <person name="Thines Marco"/>
        </authorList>
    </citation>
    <scope>NUCLEOTIDE SEQUENCE [LARGE SCALE GENOMIC DNA]</scope>
</reference>
<organism evidence="2 3">
    <name type="scientific">Plasmopara halstedii</name>
    <name type="common">Downy mildew of sunflower</name>
    <dbReference type="NCBI Taxonomy" id="4781"/>
    <lineage>
        <taxon>Eukaryota</taxon>
        <taxon>Sar</taxon>
        <taxon>Stramenopiles</taxon>
        <taxon>Oomycota</taxon>
        <taxon>Peronosporomycetes</taxon>
        <taxon>Peronosporales</taxon>
        <taxon>Peronosporaceae</taxon>
        <taxon>Plasmopara</taxon>
    </lineage>
</organism>
<dbReference type="GeneID" id="36402726"/>
<dbReference type="GO" id="GO:0016301">
    <property type="term" value="F:kinase activity"/>
    <property type="evidence" value="ECO:0007669"/>
    <property type="project" value="UniProtKB-KW"/>
</dbReference>
<dbReference type="RefSeq" id="XP_024586305.1">
    <property type="nucleotide sequence ID" value="XM_024721180.1"/>
</dbReference>
<dbReference type="STRING" id="4781.A0A0P1B6L3"/>
<dbReference type="Pfam" id="PF25597">
    <property type="entry name" value="SH3_retrovirus"/>
    <property type="match status" value="1"/>
</dbReference>
<protein>
    <submittedName>
        <fullName evidence="2">Cysteine-rich rlk (Receptor-like protein kinase) 8</fullName>
    </submittedName>
</protein>
<dbReference type="Proteomes" id="UP000054928">
    <property type="component" value="Unassembled WGS sequence"/>
</dbReference>
<keyword evidence="2" id="KW-0675">Receptor</keyword>
<feature type="domain" description="Retroviral polymerase SH3-like" evidence="1">
    <location>
        <begin position="40"/>
        <end position="86"/>
    </location>
</feature>
<evidence type="ECO:0000313" key="2">
    <source>
        <dbReference type="EMBL" id="CEG49936.1"/>
    </source>
</evidence>
<keyword evidence="2" id="KW-0808">Transferase</keyword>
<dbReference type="OrthoDB" id="149341at2759"/>
<dbReference type="AlphaFoldDB" id="A0A0P1B6L3"/>
<proteinExistence type="predicted"/>
<dbReference type="EMBL" id="CCYD01003101">
    <property type="protein sequence ID" value="CEG49936.1"/>
    <property type="molecule type" value="Genomic_DNA"/>
</dbReference>
<dbReference type="PANTHER" id="PTHR11439">
    <property type="entry name" value="GAG-POL-RELATED RETROTRANSPOSON"/>
    <property type="match status" value="1"/>
</dbReference>